<dbReference type="InterPro" id="IPR029044">
    <property type="entry name" value="Nucleotide-diphossugar_trans"/>
</dbReference>
<sequence>MKNILIICQARFSSTRLPGKVLKQVREKSILFYVIKRLELIKRANLIIAIGDSNTNKPIIDFCKIEGVDYFIGSEDDVLDRYY</sequence>
<accession>X1FRW5</accession>
<comment type="caution">
    <text evidence="1">The sequence shown here is derived from an EMBL/GenBank/DDBJ whole genome shotgun (WGS) entry which is preliminary data.</text>
</comment>
<dbReference type="Gene3D" id="3.90.550.10">
    <property type="entry name" value="Spore Coat Polysaccharide Biosynthesis Protein SpsA, Chain A"/>
    <property type="match status" value="1"/>
</dbReference>
<organism evidence="1">
    <name type="scientific">marine sediment metagenome</name>
    <dbReference type="NCBI Taxonomy" id="412755"/>
    <lineage>
        <taxon>unclassified sequences</taxon>
        <taxon>metagenomes</taxon>
        <taxon>ecological metagenomes</taxon>
    </lineage>
</organism>
<dbReference type="SUPFAM" id="SSF53448">
    <property type="entry name" value="Nucleotide-diphospho-sugar transferases"/>
    <property type="match status" value="1"/>
</dbReference>
<proteinExistence type="predicted"/>
<gene>
    <name evidence="1" type="ORF">S03H2_13141</name>
</gene>
<evidence type="ECO:0008006" key="2">
    <source>
        <dbReference type="Google" id="ProtNLM"/>
    </source>
</evidence>
<reference evidence="1" key="1">
    <citation type="journal article" date="2014" name="Front. Microbiol.">
        <title>High frequency of phylogenetically diverse reductive dehalogenase-homologous genes in deep subseafloor sedimentary metagenomes.</title>
        <authorList>
            <person name="Kawai M."/>
            <person name="Futagami T."/>
            <person name="Toyoda A."/>
            <person name="Takaki Y."/>
            <person name="Nishi S."/>
            <person name="Hori S."/>
            <person name="Arai W."/>
            <person name="Tsubouchi T."/>
            <person name="Morono Y."/>
            <person name="Uchiyama I."/>
            <person name="Ito T."/>
            <person name="Fujiyama A."/>
            <person name="Inagaki F."/>
            <person name="Takami H."/>
        </authorList>
    </citation>
    <scope>NUCLEOTIDE SEQUENCE</scope>
    <source>
        <strain evidence="1">Expedition CK06-06</strain>
    </source>
</reference>
<name>X1FRW5_9ZZZZ</name>
<evidence type="ECO:0000313" key="1">
    <source>
        <dbReference type="EMBL" id="GAH35290.1"/>
    </source>
</evidence>
<dbReference type="Pfam" id="PF02348">
    <property type="entry name" value="CTP_transf_3"/>
    <property type="match status" value="1"/>
</dbReference>
<dbReference type="AlphaFoldDB" id="X1FRW5"/>
<dbReference type="InterPro" id="IPR003329">
    <property type="entry name" value="Cytidylyl_trans"/>
</dbReference>
<dbReference type="EMBL" id="BARU01006672">
    <property type="protein sequence ID" value="GAH35290.1"/>
    <property type="molecule type" value="Genomic_DNA"/>
</dbReference>
<protein>
    <recommendedName>
        <fullName evidence="2">Acylneuraminate cytidylyltransferase</fullName>
    </recommendedName>
</protein>